<dbReference type="EMBL" id="FCOC02000029">
    <property type="protein sequence ID" value="SAL53029.1"/>
    <property type="molecule type" value="Genomic_DNA"/>
</dbReference>
<dbReference type="AlphaFoldDB" id="A0A158I9V1"/>
<feature type="chain" id="PRO_5007810658" evidence="1">
    <location>
        <begin position="24"/>
        <end position="101"/>
    </location>
</feature>
<reference evidence="2 3" key="1">
    <citation type="submission" date="2016-01" db="EMBL/GenBank/DDBJ databases">
        <authorList>
            <person name="Oliw E.H."/>
        </authorList>
    </citation>
    <scope>NUCLEOTIDE SEQUENCE [LARGE SCALE GENOMIC DNA]</scope>
    <source>
        <strain evidence="2">LMG 22029</strain>
    </source>
</reference>
<dbReference type="RefSeq" id="WP_063493295.1">
    <property type="nucleotide sequence ID" value="NZ_FCOC02000029.1"/>
</dbReference>
<evidence type="ECO:0000313" key="3">
    <source>
        <dbReference type="Proteomes" id="UP000054893"/>
    </source>
</evidence>
<proteinExistence type="predicted"/>
<dbReference type="InterPro" id="IPR048087">
    <property type="entry name" value="VF_A0006-like"/>
</dbReference>
<sequence length="101" mass="11059">MKQGIGLLVALSLTLLTSGAAMAFDEDASYNQCVLQSLKGVRSNYATDLITASCRKLYKESAFLNNNEKNYRVCLLQNLQGAENDYASQQIMAACGRQNGR</sequence>
<evidence type="ECO:0000313" key="2">
    <source>
        <dbReference type="EMBL" id="SAL53029.1"/>
    </source>
</evidence>
<feature type="signal peptide" evidence="1">
    <location>
        <begin position="1"/>
        <end position="23"/>
    </location>
</feature>
<dbReference type="Proteomes" id="UP000054893">
    <property type="component" value="Unassembled WGS sequence"/>
</dbReference>
<protein>
    <submittedName>
        <fullName evidence="2">Uncharacterized protein</fullName>
    </submittedName>
</protein>
<keyword evidence="1" id="KW-0732">Signal</keyword>
<organism evidence="2 3">
    <name type="scientific">Caballeronia sordidicola</name>
    <name type="common">Burkholderia sordidicola</name>
    <dbReference type="NCBI Taxonomy" id="196367"/>
    <lineage>
        <taxon>Bacteria</taxon>
        <taxon>Pseudomonadati</taxon>
        <taxon>Pseudomonadota</taxon>
        <taxon>Betaproteobacteria</taxon>
        <taxon>Burkholderiales</taxon>
        <taxon>Burkholderiaceae</taxon>
        <taxon>Caballeronia</taxon>
    </lineage>
</organism>
<accession>A0A158I9V1</accession>
<name>A0A158I9V1_CABSO</name>
<gene>
    <name evidence="2" type="ORF">AWB64_05758</name>
</gene>
<dbReference type="NCBIfam" id="NF041602">
    <property type="entry name" value="VF_A0006_fam"/>
    <property type="match status" value="1"/>
</dbReference>
<evidence type="ECO:0000256" key="1">
    <source>
        <dbReference type="SAM" id="SignalP"/>
    </source>
</evidence>
<dbReference type="OrthoDB" id="9020034at2"/>